<keyword evidence="4" id="KW-0813">Transport</keyword>
<dbReference type="InterPro" id="IPR012576">
    <property type="entry name" value="NDUFB3"/>
</dbReference>
<feature type="transmembrane region" description="Helical" evidence="12">
    <location>
        <begin position="23"/>
        <end position="42"/>
    </location>
</feature>
<gene>
    <name evidence="13" type="ORF">BN9_025220</name>
</gene>
<evidence type="ECO:0000313" key="13">
    <source>
        <dbReference type="EMBL" id="CCI41738.1"/>
    </source>
</evidence>
<keyword evidence="10" id="KW-0496">Mitochondrion</keyword>
<comment type="subcellular location">
    <subcellularLocation>
        <location evidence="2">Mitochondrion inner membrane</location>
        <topology evidence="2">Single-pass membrane protein</topology>
        <orientation evidence="2">Matrix side</orientation>
    </subcellularLocation>
</comment>
<dbReference type="InParanoid" id="A0A024G595"/>
<evidence type="ECO:0000256" key="6">
    <source>
        <dbReference type="ARBA" id="ARBA00022692"/>
    </source>
</evidence>
<evidence type="ECO:0000256" key="10">
    <source>
        <dbReference type="ARBA" id="ARBA00023128"/>
    </source>
</evidence>
<keyword evidence="6 12" id="KW-0812">Transmembrane</keyword>
<evidence type="ECO:0000256" key="3">
    <source>
        <dbReference type="ARBA" id="ARBA00005667"/>
    </source>
</evidence>
<evidence type="ECO:0000256" key="1">
    <source>
        <dbReference type="ARBA" id="ARBA00003195"/>
    </source>
</evidence>
<comment type="similarity">
    <text evidence="3">Belongs to the complex I NDUFB3 subunit family.</text>
</comment>
<name>A0A024G595_9STRA</name>
<evidence type="ECO:0008006" key="15">
    <source>
        <dbReference type="Google" id="ProtNLM"/>
    </source>
</evidence>
<evidence type="ECO:0000256" key="4">
    <source>
        <dbReference type="ARBA" id="ARBA00022448"/>
    </source>
</evidence>
<evidence type="ECO:0000256" key="12">
    <source>
        <dbReference type="SAM" id="Phobius"/>
    </source>
</evidence>
<evidence type="ECO:0000256" key="8">
    <source>
        <dbReference type="ARBA" id="ARBA00022982"/>
    </source>
</evidence>
<dbReference type="Proteomes" id="UP000053237">
    <property type="component" value="Unassembled WGS sequence"/>
</dbReference>
<dbReference type="Pfam" id="PF08122">
    <property type="entry name" value="NDUF_B12"/>
    <property type="match status" value="1"/>
</dbReference>
<dbReference type="GO" id="GO:0022900">
    <property type="term" value="P:electron transport chain"/>
    <property type="evidence" value="ECO:0007669"/>
    <property type="project" value="InterPro"/>
</dbReference>
<proteinExistence type="inferred from homology"/>
<keyword evidence="5" id="KW-0679">Respiratory chain</keyword>
<sequence length="59" mass="6788">MVLAHQDAWRKHPFISNCKKKPLPGFGIASAIFGVYLVIDFITKDDPHKHLEHHKTSEH</sequence>
<dbReference type="OrthoDB" id="521512at2759"/>
<evidence type="ECO:0000256" key="5">
    <source>
        <dbReference type="ARBA" id="ARBA00022660"/>
    </source>
</evidence>
<dbReference type="GO" id="GO:0005743">
    <property type="term" value="C:mitochondrial inner membrane"/>
    <property type="evidence" value="ECO:0007669"/>
    <property type="project" value="UniProtKB-SubCell"/>
</dbReference>
<evidence type="ECO:0000256" key="11">
    <source>
        <dbReference type="ARBA" id="ARBA00023136"/>
    </source>
</evidence>
<reference evidence="13 14" key="1">
    <citation type="submission" date="2012-05" db="EMBL/GenBank/DDBJ databases">
        <title>Recombination and specialization in a pathogen metapopulation.</title>
        <authorList>
            <person name="Gardiner A."/>
            <person name="Kemen E."/>
            <person name="Schultz-Larsen T."/>
            <person name="MacLean D."/>
            <person name="Van Oosterhout C."/>
            <person name="Jones J.D.G."/>
        </authorList>
    </citation>
    <scope>NUCLEOTIDE SEQUENCE [LARGE SCALE GENOMIC DNA]</scope>
    <source>
        <strain evidence="13 14">Ac Nc2</strain>
    </source>
</reference>
<accession>A0A024G595</accession>
<keyword evidence="7" id="KW-0999">Mitochondrion inner membrane</keyword>
<dbReference type="EMBL" id="CAIX01000024">
    <property type="protein sequence ID" value="CCI41738.1"/>
    <property type="molecule type" value="Genomic_DNA"/>
</dbReference>
<protein>
    <recommendedName>
        <fullName evidence="15">NADH dehydrogenase [ubiquinone] 1 beta subcomplex subunit 3</fullName>
    </recommendedName>
</protein>
<dbReference type="AlphaFoldDB" id="A0A024G595"/>
<keyword evidence="8" id="KW-0249">Electron transport</keyword>
<evidence type="ECO:0000256" key="2">
    <source>
        <dbReference type="ARBA" id="ARBA00004298"/>
    </source>
</evidence>
<evidence type="ECO:0000256" key="9">
    <source>
        <dbReference type="ARBA" id="ARBA00022989"/>
    </source>
</evidence>
<organism evidence="13 14">
    <name type="scientific">Albugo candida</name>
    <dbReference type="NCBI Taxonomy" id="65357"/>
    <lineage>
        <taxon>Eukaryota</taxon>
        <taxon>Sar</taxon>
        <taxon>Stramenopiles</taxon>
        <taxon>Oomycota</taxon>
        <taxon>Peronosporomycetes</taxon>
        <taxon>Albuginales</taxon>
        <taxon>Albuginaceae</taxon>
        <taxon>Albugo</taxon>
    </lineage>
</organism>
<evidence type="ECO:0000313" key="14">
    <source>
        <dbReference type="Proteomes" id="UP000053237"/>
    </source>
</evidence>
<keyword evidence="14" id="KW-1185">Reference proteome</keyword>
<keyword evidence="11 12" id="KW-0472">Membrane</keyword>
<keyword evidence="9 12" id="KW-1133">Transmembrane helix</keyword>
<comment type="caution">
    <text evidence="13">The sequence shown here is derived from an EMBL/GenBank/DDBJ whole genome shotgun (WGS) entry which is preliminary data.</text>
</comment>
<evidence type="ECO:0000256" key="7">
    <source>
        <dbReference type="ARBA" id="ARBA00022792"/>
    </source>
</evidence>
<comment type="function">
    <text evidence="1">Accessory subunit of the mitochondrial membrane respiratory chain NADH dehydrogenase (Complex I), that is believed not to be involved in catalysis. Complex I functions in the transfer of electrons from NADH to the respiratory chain. The immediate electron acceptor for the enzyme is believed to be ubiquinone.</text>
</comment>